<dbReference type="Pfam" id="PF03450">
    <property type="entry name" value="CO_deh_flav_C"/>
    <property type="match status" value="1"/>
</dbReference>
<dbReference type="InterPro" id="IPR051312">
    <property type="entry name" value="Diverse_Substr_Oxidored"/>
</dbReference>
<evidence type="ECO:0000313" key="3">
    <source>
        <dbReference type="Proteomes" id="UP000184603"/>
    </source>
</evidence>
<dbReference type="GO" id="GO:0016491">
    <property type="term" value="F:oxidoreductase activity"/>
    <property type="evidence" value="ECO:0007669"/>
    <property type="project" value="InterPro"/>
</dbReference>
<dbReference type="Gene3D" id="3.30.465.10">
    <property type="match status" value="1"/>
</dbReference>
<dbReference type="SUPFAM" id="SSF55447">
    <property type="entry name" value="CO dehydrogenase flavoprotein C-terminal domain-like"/>
    <property type="match status" value="1"/>
</dbReference>
<dbReference type="Proteomes" id="UP000184603">
    <property type="component" value="Unassembled WGS sequence"/>
</dbReference>
<proteinExistence type="predicted"/>
<evidence type="ECO:0000259" key="1">
    <source>
        <dbReference type="PROSITE" id="PS51387"/>
    </source>
</evidence>
<dbReference type="STRING" id="1121416.SAMN02745220_02684"/>
<protein>
    <submittedName>
        <fullName evidence="2">CO or xanthine dehydrogenase, FAD-binding subunit</fullName>
    </submittedName>
</protein>
<sequence length="307" mass="33158">MLFNACHKGNSYTVDRHNGINAAGLIYDRKGGTHKNNAKTFLMLQIENHLSPSTLEEAYETLTSVPGSLVLGGCGYIRLGDRTISNAIDLSNLGLNFVHGTKSEVEIGAMTTLRTIETDALCQSLWHGLLPRSVENIVGVQLRNCVTIGGTVAGRYPFSDPLTALLALDARLQFYHYGEISLEEFFTGQGLKDILVKIIIPKRGQIGAFQSVRRAKTDYAVLNAAVTKTGDDYRIVVGARPGRAVLVPEASDYLSSNGLNETTARKAGNIAAASLQFGDNPRGSGEYRKAICPVLIARALMEVHHAA</sequence>
<dbReference type="Gene3D" id="3.30.390.50">
    <property type="entry name" value="CO dehydrogenase flavoprotein, C-terminal domain"/>
    <property type="match status" value="1"/>
</dbReference>
<dbReference type="GO" id="GO:0071949">
    <property type="term" value="F:FAD binding"/>
    <property type="evidence" value="ECO:0007669"/>
    <property type="project" value="InterPro"/>
</dbReference>
<dbReference type="PROSITE" id="PS51387">
    <property type="entry name" value="FAD_PCMH"/>
    <property type="match status" value="1"/>
</dbReference>
<keyword evidence="3" id="KW-1185">Reference proteome</keyword>
<dbReference type="SMART" id="SM01092">
    <property type="entry name" value="CO_deh_flav_C"/>
    <property type="match status" value="1"/>
</dbReference>
<feature type="domain" description="FAD-binding PCMH-type" evidence="1">
    <location>
        <begin position="34"/>
        <end position="205"/>
    </location>
</feature>
<accession>A0A1M7Y8X1</accession>
<dbReference type="PANTHER" id="PTHR42659:SF9">
    <property type="entry name" value="XANTHINE DEHYDROGENASE FAD-BINDING SUBUNIT XDHB-RELATED"/>
    <property type="match status" value="1"/>
</dbReference>
<dbReference type="InterPro" id="IPR005107">
    <property type="entry name" value="CO_DH_flav_C"/>
</dbReference>
<name>A0A1M7Y8X1_9BACT</name>
<dbReference type="InterPro" id="IPR002346">
    <property type="entry name" value="Mopterin_DH_FAD-bd"/>
</dbReference>
<dbReference type="InterPro" id="IPR036683">
    <property type="entry name" value="CO_DH_flav_C_dom_sf"/>
</dbReference>
<dbReference type="Pfam" id="PF00941">
    <property type="entry name" value="FAD_binding_5"/>
    <property type="match status" value="1"/>
</dbReference>
<dbReference type="AlphaFoldDB" id="A0A1M7Y8X1"/>
<dbReference type="InterPro" id="IPR036318">
    <property type="entry name" value="FAD-bd_PCMH-like_sf"/>
</dbReference>
<dbReference type="EMBL" id="FRFE01000012">
    <property type="protein sequence ID" value="SHO49082.1"/>
    <property type="molecule type" value="Genomic_DNA"/>
</dbReference>
<reference evidence="2 3" key="1">
    <citation type="submission" date="2016-12" db="EMBL/GenBank/DDBJ databases">
        <authorList>
            <person name="Song W.-J."/>
            <person name="Kurnit D.M."/>
        </authorList>
    </citation>
    <scope>NUCLEOTIDE SEQUENCE [LARGE SCALE GENOMIC DNA]</scope>
    <source>
        <strain evidence="2 3">DSM 18488</strain>
    </source>
</reference>
<gene>
    <name evidence="2" type="ORF">SAMN02745220_02684</name>
</gene>
<evidence type="ECO:0000313" key="2">
    <source>
        <dbReference type="EMBL" id="SHO49082.1"/>
    </source>
</evidence>
<dbReference type="InterPro" id="IPR016166">
    <property type="entry name" value="FAD-bd_PCMH"/>
</dbReference>
<dbReference type="PANTHER" id="PTHR42659">
    <property type="entry name" value="XANTHINE DEHYDROGENASE SUBUNIT C-RELATED"/>
    <property type="match status" value="1"/>
</dbReference>
<organism evidence="2 3">
    <name type="scientific">Desulfopila aestuarii DSM 18488</name>
    <dbReference type="NCBI Taxonomy" id="1121416"/>
    <lineage>
        <taxon>Bacteria</taxon>
        <taxon>Pseudomonadati</taxon>
        <taxon>Thermodesulfobacteriota</taxon>
        <taxon>Desulfobulbia</taxon>
        <taxon>Desulfobulbales</taxon>
        <taxon>Desulfocapsaceae</taxon>
        <taxon>Desulfopila</taxon>
    </lineage>
</organism>
<dbReference type="InterPro" id="IPR016169">
    <property type="entry name" value="FAD-bd_PCMH_sub2"/>
</dbReference>
<dbReference type="SUPFAM" id="SSF56176">
    <property type="entry name" value="FAD-binding/transporter-associated domain-like"/>
    <property type="match status" value="1"/>
</dbReference>